<dbReference type="InterPro" id="IPR016181">
    <property type="entry name" value="Acyl_CoA_acyltransferase"/>
</dbReference>
<dbReference type="KEGG" id="asem:NNL22_00875"/>
<organism evidence="1 2">
    <name type="scientific">Alkalimarinus sediminis</name>
    <dbReference type="NCBI Taxonomy" id="1632866"/>
    <lineage>
        <taxon>Bacteria</taxon>
        <taxon>Pseudomonadati</taxon>
        <taxon>Pseudomonadota</taxon>
        <taxon>Gammaproteobacteria</taxon>
        <taxon>Alteromonadales</taxon>
        <taxon>Alteromonadaceae</taxon>
        <taxon>Alkalimarinus</taxon>
    </lineage>
</organism>
<evidence type="ECO:0000313" key="1">
    <source>
        <dbReference type="EMBL" id="UZW75192.1"/>
    </source>
</evidence>
<keyword evidence="2" id="KW-1185">Reference proteome</keyword>
<protein>
    <submittedName>
        <fullName evidence="1">GNAT family N-acetyltransferase</fullName>
    </submittedName>
</protein>
<dbReference type="Proteomes" id="UP001164472">
    <property type="component" value="Chromosome"/>
</dbReference>
<dbReference type="Pfam" id="PF04339">
    <property type="entry name" value="FemAB_like"/>
    <property type="match status" value="1"/>
</dbReference>
<proteinExistence type="predicted"/>
<dbReference type="InterPro" id="IPR007434">
    <property type="entry name" value="FemAB-like"/>
</dbReference>
<reference evidence="1" key="1">
    <citation type="submission" date="2022-07" db="EMBL/GenBank/DDBJ databases">
        <title>Alkalimarinus sp. nov., isolated from gut of a Alitta virens.</title>
        <authorList>
            <person name="Yang A.I."/>
            <person name="Shin N.-R."/>
        </authorList>
    </citation>
    <scope>NUCLEOTIDE SEQUENCE</scope>
    <source>
        <strain evidence="1">FA028</strain>
    </source>
</reference>
<dbReference type="Gene3D" id="3.40.630.30">
    <property type="match status" value="1"/>
</dbReference>
<evidence type="ECO:0000313" key="2">
    <source>
        <dbReference type="Proteomes" id="UP001164472"/>
    </source>
</evidence>
<sequence>MAELSIQFESRLLDIKSDEWNALNLSGNPFLKYQFLAALEASGSVSSATGWQPSHLTVRNKQQQLIAAMPSYIKQHSYGEYVFDWSWADAYSHYGLNYYPKLLTAIPFTPSVGPRLLVNPQVQQEAIAKALIQAVNTHAEQYSLSSWHLLFPNSESLEAFRDPALMVRQGCQFQWSNARFESFEQFLEQMTSRKRKNIKKERRQVSQQDIQFVHFEGREITQQALDKFYLFYHATYLKRGQQGYLNQSFFQKICASMPDNLLLIMAEKGGEFVAGALFLKDDETLYGRYWGCLEEYKQLHFETCYYQGIDYCINHKLKRFDAGAQGEHKIQRGFEPIPTYSLHWIKNKDFRNPIKDFISREQQQVSHYIKDAYSYLPFKKEG</sequence>
<gene>
    <name evidence="1" type="ORF">NNL22_00875</name>
</gene>
<dbReference type="PANTHER" id="PTHR47017:SF1">
    <property type="entry name" value="ACYL-COA"/>
    <property type="match status" value="1"/>
</dbReference>
<dbReference type="PANTHER" id="PTHR47017">
    <property type="entry name" value="ACYL-COA"/>
    <property type="match status" value="1"/>
</dbReference>
<dbReference type="RefSeq" id="WP_251811005.1">
    <property type="nucleotide sequence ID" value="NZ_CP101527.1"/>
</dbReference>
<dbReference type="SUPFAM" id="SSF55729">
    <property type="entry name" value="Acyl-CoA N-acyltransferases (Nat)"/>
    <property type="match status" value="1"/>
</dbReference>
<accession>A0A9E8HKU5</accession>
<name>A0A9E8HKU5_9ALTE</name>
<dbReference type="AlphaFoldDB" id="A0A9E8HKU5"/>
<dbReference type="EMBL" id="CP101527">
    <property type="protein sequence ID" value="UZW75192.1"/>
    <property type="molecule type" value="Genomic_DNA"/>
</dbReference>